<dbReference type="GO" id="GO:0015813">
    <property type="term" value="P:L-glutamate transmembrane transport"/>
    <property type="evidence" value="ECO:0007669"/>
    <property type="project" value="InterPro"/>
</dbReference>
<sequence>MLSFVCLSVLLGLGYWLRRKLIFLQRLYLPASVIAGLLGLILINTLPIPDIWTAGWSRLPGILINLVFACLFLGVEIPGVSKVWKSAGRQLAYGQIVAWGQYVVGIGIALFALAPLFGLNELFGATLPVGFEGGHGTAGGLGPVFDELGWAAGKDFALASATAGIVSAIIVGMVLVNWAVRKGYVSEKKPPHENIEEEDWTGSIPHDQRPKAGKLTVSSDVIEALSLHLVIVAGAILIGYGLKELLLLIQGIIPFAEKHDLLGSFPLFPLCMLGGLLIQIFANRFDPNDHIDHGLTRRIQNTSLDFLVVAAIATIRLNVVAQGWLPLLILVTAGILWNVACVLFLARRVFKTAWFERSIAEMGQSMGVTATGLLLLRVVDPDYKTPAAEAFACKQLMHEPIMGGGLWTGMAIPLIAAIGAAPVFGIACAAVAVWALILFIPKGRRHE</sequence>
<dbReference type="EMBL" id="CP047593">
    <property type="protein sequence ID" value="QHI68649.1"/>
    <property type="molecule type" value="Genomic_DNA"/>
</dbReference>
<feature type="transmembrane region" description="Helical" evidence="1">
    <location>
        <begin position="358"/>
        <end position="379"/>
    </location>
</feature>
<keyword evidence="1" id="KW-0812">Transmembrane</keyword>
<dbReference type="RefSeq" id="WP_160627173.1">
    <property type="nucleotide sequence ID" value="NZ_CP047593.1"/>
</dbReference>
<protein>
    <submittedName>
        <fullName evidence="2">Sodium:glutamate symporter</fullName>
    </submittedName>
</protein>
<accession>A0A6P1M1E8</accession>
<feature type="transmembrane region" description="Helical" evidence="1">
    <location>
        <begin position="221"/>
        <end position="242"/>
    </location>
</feature>
<feature type="transmembrane region" description="Helical" evidence="1">
    <location>
        <begin position="303"/>
        <end position="321"/>
    </location>
</feature>
<dbReference type="AlphaFoldDB" id="A0A6P1M1E8"/>
<organism evidence="2 3">
    <name type="scientific">Tichowtungia aerotolerans</name>
    <dbReference type="NCBI Taxonomy" id="2697043"/>
    <lineage>
        <taxon>Bacteria</taxon>
        <taxon>Pseudomonadati</taxon>
        <taxon>Kiritimatiellota</taxon>
        <taxon>Tichowtungiia</taxon>
        <taxon>Tichowtungiales</taxon>
        <taxon>Tichowtungiaceae</taxon>
        <taxon>Tichowtungia</taxon>
    </lineage>
</organism>
<dbReference type="GO" id="GO:0016020">
    <property type="term" value="C:membrane"/>
    <property type="evidence" value="ECO:0007669"/>
    <property type="project" value="InterPro"/>
</dbReference>
<dbReference type="Proteomes" id="UP000464954">
    <property type="component" value="Chromosome"/>
</dbReference>
<feature type="transmembrane region" description="Helical" evidence="1">
    <location>
        <begin position="96"/>
        <end position="117"/>
    </location>
</feature>
<feature type="transmembrane region" description="Helical" evidence="1">
    <location>
        <begin position="156"/>
        <end position="180"/>
    </location>
</feature>
<proteinExistence type="predicted"/>
<dbReference type="GO" id="GO:0015501">
    <property type="term" value="F:glutamate:sodium symporter activity"/>
    <property type="evidence" value="ECO:0007669"/>
    <property type="project" value="InterPro"/>
</dbReference>
<evidence type="ECO:0000313" key="2">
    <source>
        <dbReference type="EMBL" id="QHI68649.1"/>
    </source>
</evidence>
<keyword evidence="3" id="KW-1185">Reference proteome</keyword>
<feature type="transmembrane region" description="Helical" evidence="1">
    <location>
        <begin position="327"/>
        <end position="346"/>
    </location>
</feature>
<dbReference type="Pfam" id="PF03616">
    <property type="entry name" value="Glt_symporter"/>
    <property type="match status" value="1"/>
</dbReference>
<name>A0A6P1M1E8_9BACT</name>
<keyword evidence="1" id="KW-0472">Membrane</keyword>
<feature type="transmembrane region" description="Helical" evidence="1">
    <location>
        <begin position="410"/>
        <end position="440"/>
    </location>
</feature>
<feature type="transmembrane region" description="Helical" evidence="1">
    <location>
        <begin position="27"/>
        <end position="46"/>
    </location>
</feature>
<gene>
    <name evidence="2" type="ORF">GT409_04040</name>
</gene>
<feature type="transmembrane region" description="Helical" evidence="1">
    <location>
        <begin position="262"/>
        <end position="282"/>
    </location>
</feature>
<evidence type="ECO:0000256" key="1">
    <source>
        <dbReference type="SAM" id="Phobius"/>
    </source>
</evidence>
<keyword evidence="1" id="KW-1133">Transmembrane helix</keyword>
<dbReference type="InterPro" id="IPR004445">
    <property type="entry name" value="GltS"/>
</dbReference>
<dbReference type="KEGG" id="taer:GT409_04040"/>
<dbReference type="PANTHER" id="PTHR36178:SF1">
    <property type="entry name" value="SODIUM_GLUTAMATE SYMPORTER"/>
    <property type="match status" value="1"/>
</dbReference>
<dbReference type="PANTHER" id="PTHR36178">
    <property type="entry name" value="SLR0625 PROTEIN"/>
    <property type="match status" value="1"/>
</dbReference>
<evidence type="ECO:0000313" key="3">
    <source>
        <dbReference type="Proteomes" id="UP000464954"/>
    </source>
</evidence>
<feature type="transmembrane region" description="Helical" evidence="1">
    <location>
        <begin position="58"/>
        <end position="75"/>
    </location>
</feature>
<reference evidence="2 3" key="1">
    <citation type="submission" date="2020-01" db="EMBL/GenBank/DDBJ databases">
        <title>Ponticoccus aerotolerans gen. nov., sp. nov., an anaerobic bacterium and proposal of Ponticoccusceae fam. nov., Ponticoccusles ord. nov. and Ponticoccuse classis nov. in the phylum Kiritimatiellaeota.</title>
        <authorList>
            <person name="Zhou L.Y."/>
            <person name="Du Z.J."/>
        </authorList>
    </citation>
    <scope>NUCLEOTIDE SEQUENCE [LARGE SCALE GENOMIC DNA]</scope>
    <source>
        <strain evidence="2 3">S-5007</strain>
    </source>
</reference>